<dbReference type="InParanoid" id="A0A5C3NK81"/>
<name>A0A5C3NK81_9APHY</name>
<proteinExistence type="predicted"/>
<sequence length="116" mass="13253">MPGRVVTSRRPPDALFRVPDVNRDARARFCVQCTSKYPTDPRASSASDTHRLPEWRRRIQNTRLLQVRIEPQPEAASLQTTLSRLDAPKLPTRPKVWNTARSAGKRSLFSETNIQC</sequence>
<keyword evidence="2" id="KW-1185">Reference proteome</keyword>
<accession>A0A5C3NK81</accession>
<gene>
    <name evidence="1" type="ORF">K466DRAFT_607559</name>
</gene>
<protein>
    <submittedName>
        <fullName evidence="1">Uncharacterized protein</fullName>
    </submittedName>
</protein>
<evidence type="ECO:0000313" key="2">
    <source>
        <dbReference type="Proteomes" id="UP000308197"/>
    </source>
</evidence>
<organism evidence="1 2">
    <name type="scientific">Polyporus arcularius HHB13444</name>
    <dbReference type="NCBI Taxonomy" id="1314778"/>
    <lineage>
        <taxon>Eukaryota</taxon>
        <taxon>Fungi</taxon>
        <taxon>Dikarya</taxon>
        <taxon>Basidiomycota</taxon>
        <taxon>Agaricomycotina</taxon>
        <taxon>Agaricomycetes</taxon>
        <taxon>Polyporales</taxon>
        <taxon>Polyporaceae</taxon>
        <taxon>Polyporus</taxon>
    </lineage>
</organism>
<dbReference type="AlphaFoldDB" id="A0A5C3NK81"/>
<evidence type="ECO:0000313" key="1">
    <source>
        <dbReference type="EMBL" id="TFK77896.1"/>
    </source>
</evidence>
<dbReference type="Proteomes" id="UP000308197">
    <property type="component" value="Unassembled WGS sequence"/>
</dbReference>
<reference evidence="1 2" key="1">
    <citation type="journal article" date="2019" name="Nat. Ecol. Evol.">
        <title>Megaphylogeny resolves global patterns of mushroom evolution.</title>
        <authorList>
            <person name="Varga T."/>
            <person name="Krizsan K."/>
            <person name="Foldi C."/>
            <person name="Dima B."/>
            <person name="Sanchez-Garcia M."/>
            <person name="Sanchez-Ramirez S."/>
            <person name="Szollosi G.J."/>
            <person name="Szarkandi J.G."/>
            <person name="Papp V."/>
            <person name="Albert L."/>
            <person name="Andreopoulos W."/>
            <person name="Angelini C."/>
            <person name="Antonin V."/>
            <person name="Barry K.W."/>
            <person name="Bougher N.L."/>
            <person name="Buchanan P."/>
            <person name="Buyck B."/>
            <person name="Bense V."/>
            <person name="Catcheside P."/>
            <person name="Chovatia M."/>
            <person name="Cooper J."/>
            <person name="Damon W."/>
            <person name="Desjardin D."/>
            <person name="Finy P."/>
            <person name="Geml J."/>
            <person name="Haridas S."/>
            <person name="Hughes K."/>
            <person name="Justo A."/>
            <person name="Karasinski D."/>
            <person name="Kautmanova I."/>
            <person name="Kiss B."/>
            <person name="Kocsube S."/>
            <person name="Kotiranta H."/>
            <person name="LaButti K.M."/>
            <person name="Lechner B.E."/>
            <person name="Liimatainen K."/>
            <person name="Lipzen A."/>
            <person name="Lukacs Z."/>
            <person name="Mihaltcheva S."/>
            <person name="Morgado L.N."/>
            <person name="Niskanen T."/>
            <person name="Noordeloos M.E."/>
            <person name="Ohm R.A."/>
            <person name="Ortiz-Santana B."/>
            <person name="Ovrebo C."/>
            <person name="Racz N."/>
            <person name="Riley R."/>
            <person name="Savchenko A."/>
            <person name="Shiryaev A."/>
            <person name="Soop K."/>
            <person name="Spirin V."/>
            <person name="Szebenyi C."/>
            <person name="Tomsovsky M."/>
            <person name="Tulloss R.E."/>
            <person name="Uehling J."/>
            <person name="Grigoriev I.V."/>
            <person name="Vagvolgyi C."/>
            <person name="Papp T."/>
            <person name="Martin F.M."/>
            <person name="Miettinen O."/>
            <person name="Hibbett D.S."/>
            <person name="Nagy L.G."/>
        </authorList>
    </citation>
    <scope>NUCLEOTIDE SEQUENCE [LARGE SCALE GENOMIC DNA]</scope>
    <source>
        <strain evidence="1 2">HHB13444</strain>
    </source>
</reference>
<dbReference type="EMBL" id="ML213022">
    <property type="protein sequence ID" value="TFK77896.1"/>
    <property type="molecule type" value="Genomic_DNA"/>
</dbReference>